<evidence type="ECO:0000313" key="3">
    <source>
        <dbReference type="Proteomes" id="UP000184447"/>
    </source>
</evidence>
<dbReference type="InterPro" id="IPR029052">
    <property type="entry name" value="Metallo-depent_PP-like"/>
</dbReference>
<dbReference type="Proteomes" id="UP000184447">
    <property type="component" value="Unassembled WGS sequence"/>
</dbReference>
<dbReference type="RefSeq" id="WP_073336073.1">
    <property type="nucleotide sequence ID" value="NZ_FQXM01000002.1"/>
</dbReference>
<dbReference type="GO" id="GO:0016787">
    <property type="term" value="F:hydrolase activity"/>
    <property type="evidence" value="ECO:0007669"/>
    <property type="project" value="InterPro"/>
</dbReference>
<organism evidence="2 3">
    <name type="scientific">Clostridium grantii DSM 8605</name>
    <dbReference type="NCBI Taxonomy" id="1121316"/>
    <lineage>
        <taxon>Bacteria</taxon>
        <taxon>Bacillati</taxon>
        <taxon>Bacillota</taxon>
        <taxon>Clostridia</taxon>
        <taxon>Eubacteriales</taxon>
        <taxon>Clostridiaceae</taxon>
        <taxon>Clostridium</taxon>
    </lineage>
</organism>
<reference evidence="2 3" key="1">
    <citation type="submission" date="2016-11" db="EMBL/GenBank/DDBJ databases">
        <authorList>
            <person name="Jaros S."/>
            <person name="Januszkiewicz K."/>
            <person name="Wedrychowicz H."/>
        </authorList>
    </citation>
    <scope>NUCLEOTIDE SEQUENCE [LARGE SCALE GENOMIC DNA]</scope>
    <source>
        <strain evidence="2 3">DSM 8605</strain>
    </source>
</reference>
<name>A0A1M5QPH5_9CLOT</name>
<feature type="domain" description="Calcineurin-like phosphoesterase" evidence="1">
    <location>
        <begin position="14"/>
        <end position="167"/>
    </location>
</feature>
<evidence type="ECO:0000313" key="2">
    <source>
        <dbReference type="EMBL" id="SHH15650.1"/>
    </source>
</evidence>
<dbReference type="PANTHER" id="PTHR12905:SF0">
    <property type="entry name" value="CALCINEURIN-LIKE PHOSPHOESTERASE DOMAIN-CONTAINING PROTEIN"/>
    <property type="match status" value="1"/>
</dbReference>
<sequence length="195" mass="22769">MKILLLGDEESKFLWDYFDKDNFKDIDFIISCGDLKASYLSFVVTMLNKPLYYVPGNHDKGYLAKPPEGCINIHNKLIQHNDIRIYGFGGSNWYSGGPFQYKDRQVNRTIRKNWVKFFKSGGIDIFVSHAPGFGVGDGEDLCHIGFKTFNKVLNKYKPKYHIHGHQHLNYGRIDRKMNYNETTVINAFNYYILEY</sequence>
<proteinExistence type="predicted"/>
<dbReference type="SUPFAM" id="SSF56300">
    <property type="entry name" value="Metallo-dependent phosphatases"/>
    <property type="match status" value="1"/>
</dbReference>
<dbReference type="STRING" id="1121316.SAMN02745207_00206"/>
<accession>A0A1M5QPH5</accession>
<dbReference type="OrthoDB" id="9783591at2"/>
<dbReference type="Gene3D" id="3.60.21.10">
    <property type="match status" value="1"/>
</dbReference>
<dbReference type="Pfam" id="PF00149">
    <property type="entry name" value="Metallophos"/>
    <property type="match status" value="1"/>
</dbReference>
<dbReference type="InterPro" id="IPR051693">
    <property type="entry name" value="UPF0046_metallophosphoest"/>
</dbReference>
<evidence type="ECO:0000259" key="1">
    <source>
        <dbReference type="Pfam" id="PF00149"/>
    </source>
</evidence>
<protein>
    <submittedName>
        <fullName evidence="2">Predicted phosphoesterase</fullName>
    </submittedName>
</protein>
<dbReference type="AlphaFoldDB" id="A0A1M5QPH5"/>
<dbReference type="InterPro" id="IPR004843">
    <property type="entry name" value="Calcineurin-like_PHP"/>
</dbReference>
<keyword evidence="3" id="KW-1185">Reference proteome</keyword>
<dbReference type="PANTHER" id="PTHR12905">
    <property type="entry name" value="METALLOPHOSPHOESTERASE"/>
    <property type="match status" value="1"/>
</dbReference>
<gene>
    <name evidence="2" type="ORF">SAMN02745207_00206</name>
</gene>
<dbReference type="EMBL" id="FQXM01000002">
    <property type="protein sequence ID" value="SHH15650.1"/>
    <property type="molecule type" value="Genomic_DNA"/>
</dbReference>